<accession>A0A1V6N5H8</accession>
<dbReference type="Proteomes" id="UP000191408">
    <property type="component" value="Unassembled WGS sequence"/>
</dbReference>
<evidence type="ECO:0000313" key="1">
    <source>
        <dbReference type="EMBL" id="OQD59919.1"/>
    </source>
</evidence>
<protein>
    <submittedName>
        <fullName evidence="1">Uncharacterized protein</fullName>
    </submittedName>
</protein>
<proteinExistence type="predicted"/>
<keyword evidence="2" id="KW-1185">Reference proteome</keyword>
<dbReference type="EMBL" id="MDYM01000048">
    <property type="protein sequence ID" value="OQD59919.1"/>
    <property type="molecule type" value="Genomic_DNA"/>
</dbReference>
<sequence>MGEKQRIG</sequence>
<name>A0A1V6N5H8_PENPO</name>
<evidence type="ECO:0000313" key="2">
    <source>
        <dbReference type="Proteomes" id="UP000191408"/>
    </source>
</evidence>
<reference evidence="2" key="1">
    <citation type="journal article" date="2017" name="Nat. Microbiol.">
        <title>Global analysis of biosynthetic gene clusters reveals vast potential of secondary metabolite production in Penicillium species.</title>
        <authorList>
            <person name="Nielsen J.C."/>
            <person name="Grijseels S."/>
            <person name="Prigent S."/>
            <person name="Ji B."/>
            <person name="Dainat J."/>
            <person name="Nielsen K.F."/>
            <person name="Frisvad J.C."/>
            <person name="Workman M."/>
            <person name="Nielsen J."/>
        </authorList>
    </citation>
    <scope>NUCLEOTIDE SEQUENCE [LARGE SCALE GENOMIC DNA]</scope>
    <source>
        <strain evidence="2">IBT 4502</strain>
    </source>
</reference>
<comment type="caution">
    <text evidence="1">The sequence shown here is derived from an EMBL/GenBank/DDBJ whole genome shotgun (WGS) entry which is preliminary data.</text>
</comment>
<organism evidence="1 2">
    <name type="scientific">Penicillium polonicum</name>
    <dbReference type="NCBI Taxonomy" id="60169"/>
    <lineage>
        <taxon>Eukaryota</taxon>
        <taxon>Fungi</taxon>
        <taxon>Dikarya</taxon>
        <taxon>Ascomycota</taxon>
        <taxon>Pezizomycotina</taxon>
        <taxon>Eurotiomycetes</taxon>
        <taxon>Eurotiomycetidae</taxon>
        <taxon>Eurotiales</taxon>
        <taxon>Aspergillaceae</taxon>
        <taxon>Penicillium</taxon>
    </lineage>
</organism>
<gene>
    <name evidence="1" type="ORF">PENPOL_c049G01591</name>
</gene>